<dbReference type="GO" id="GO:0070814">
    <property type="term" value="P:hydrogen sulfide biosynthetic process"/>
    <property type="evidence" value="ECO:0007669"/>
    <property type="project" value="UniProtKB-UniPathway"/>
</dbReference>
<evidence type="ECO:0000256" key="7">
    <source>
        <dbReference type="ARBA" id="ARBA00022982"/>
    </source>
</evidence>
<accession>A0A2U1CLC0</accession>
<sequence length="599" mass="66078">MLALSHLPESKHVLLRQLAEDLDTQSLNWLSGYFAGLASQGPAGAPAQKIAALAATPAVVPRPLTILYGSQTGNAKRVAEALFEQVRAAGLNARLVRADRYTTRELKDEQLLYIVISTQGDGEPPDDSIGFVEFLGSRRAPKLPSLSYAVLGLGDSSYPSFCGIARHLDERLAELGATRVHEVGQADLDIETVAKPWTQKALEQAQAVLKQADNPPSASVTPLHPKASRYSREAPFQAELLLNQPITAPESDKDIRHLEISLEGSQLAYQPGDALGVWPVQSHALVSEVLQLLGLDGEEIVQAADVQRPLKEWLGEHRELTQLTRPFLQAHAELSQSEELTALLQPEQAEAFRELVSTHQLADVLRKHPAAWTAEALVKALRPLAPRLYSIASSQSSVDEEVHLTVANVDYDFNGLARSGAASGYLSRLAEGERVRIFIEENTRFRLPPDSSRDVIMIGPGTGVAPFRAFVQERAANGANGRNWLFFGNPHFDSDFLYQTEWQAALRDGHLHRLDLAFSRDQEQKIYVQDRLLERAADLYAWIQGGAHIYVCGDANRMAKDVHQALQRIARQEGGLDPAQAKHWLEELAAQGRYARDVY</sequence>
<feature type="binding site" evidence="12">
    <location>
        <begin position="153"/>
        <end position="162"/>
    </location>
    <ligand>
        <name>FMN</name>
        <dbReference type="ChEBI" id="CHEBI:58210"/>
    </ligand>
</feature>
<evidence type="ECO:0000256" key="3">
    <source>
        <dbReference type="ARBA" id="ARBA00022630"/>
    </source>
</evidence>
<dbReference type="PRINTS" id="PR00369">
    <property type="entry name" value="FLAVODOXIN"/>
</dbReference>
<dbReference type="Pfam" id="PF00667">
    <property type="entry name" value="FAD_binding_1"/>
    <property type="match status" value="1"/>
</dbReference>
<feature type="binding site" evidence="12">
    <location>
        <begin position="420"/>
        <end position="423"/>
    </location>
    <ligand>
        <name>FAD</name>
        <dbReference type="ChEBI" id="CHEBI:57692"/>
    </ligand>
</feature>
<evidence type="ECO:0000256" key="9">
    <source>
        <dbReference type="ARBA" id="ARBA00023192"/>
    </source>
</evidence>
<dbReference type="GO" id="GO:0019344">
    <property type="term" value="P:cysteine biosynthetic process"/>
    <property type="evidence" value="ECO:0007669"/>
    <property type="project" value="UniProtKB-KW"/>
</dbReference>
<dbReference type="EMBL" id="QEKO01000003">
    <property type="protein sequence ID" value="PVY61819.1"/>
    <property type="molecule type" value="Genomic_DNA"/>
</dbReference>
<dbReference type="GO" id="GO:0050660">
    <property type="term" value="F:flavin adenine dinucleotide binding"/>
    <property type="evidence" value="ECO:0007669"/>
    <property type="project" value="InterPro"/>
</dbReference>
<dbReference type="PANTHER" id="PTHR19384:SF128">
    <property type="entry name" value="NADPH OXIDOREDUCTASE A"/>
    <property type="match status" value="1"/>
</dbReference>
<feature type="binding site" evidence="12">
    <location>
        <begin position="405"/>
        <end position="407"/>
    </location>
    <ligand>
        <name>FAD</name>
        <dbReference type="ChEBI" id="CHEBI:57692"/>
    </ligand>
</feature>
<dbReference type="InterPro" id="IPR001709">
    <property type="entry name" value="Flavoprot_Pyr_Nucl_cyt_Rdtase"/>
</dbReference>
<dbReference type="Pfam" id="PF00175">
    <property type="entry name" value="NAD_binding_1"/>
    <property type="match status" value="1"/>
</dbReference>
<dbReference type="InterPro" id="IPR017938">
    <property type="entry name" value="Riboflavin_synthase-like_b-brl"/>
</dbReference>
<keyword evidence="4 11" id="KW-0288">FMN</keyword>
<protein>
    <recommendedName>
        <fullName evidence="11">Sulfite reductase [NADPH] flavoprotein alpha-component</fullName>
        <shortName evidence="11">SiR-FP</shortName>
        <ecNumber evidence="11">1.8.1.2</ecNumber>
    </recommendedName>
</protein>
<dbReference type="AlphaFoldDB" id="A0A2U1CLC0"/>
<dbReference type="NCBIfam" id="TIGR01931">
    <property type="entry name" value="cysJ"/>
    <property type="match status" value="1"/>
</dbReference>
<dbReference type="InterPro" id="IPR001094">
    <property type="entry name" value="Flavdoxin-like"/>
</dbReference>
<dbReference type="STRING" id="1231391.GCA_000308195_00363"/>
<dbReference type="Gene3D" id="2.40.30.10">
    <property type="entry name" value="Translation factors"/>
    <property type="match status" value="1"/>
</dbReference>
<feature type="domain" description="FAD-binding FR-type" evidence="14">
    <location>
        <begin position="233"/>
        <end position="448"/>
    </location>
</feature>
<evidence type="ECO:0000256" key="5">
    <source>
        <dbReference type="ARBA" id="ARBA00022827"/>
    </source>
</evidence>
<evidence type="ECO:0000256" key="10">
    <source>
        <dbReference type="ARBA" id="ARBA00052219"/>
    </source>
</evidence>
<dbReference type="UniPathway" id="UPA00140">
    <property type="reaction ID" value="UER00207"/>
</dbReference>
<gene>
    <name evidence="15" type="ORF">C7440_2552</name>
</gene>
<dbReference type="Gene3D" id="1.20.990.10">
    <property type="entry name" value="NADPH-cytochrome p450 Reductase, Chain A, domain 3"/>
    <property type="match status" value="1"/>
</dbReference>
<evidence type="ECO:0000313" key="16">
    <source>
        <dbReference type="Proteomes" id="UP000246145"/>
    </source>
</evidence>
<keyword evidence="8 11" id="KW-0560">Oxidoreductase</keyword>
<evidence type="ECO:0000256" key="4">
    <source>
        <dbReference type="ARBA" id="ARBA00022643"/>
    </source>
</evidence>
<evidence type="ECO:0000256" key="6">
    <source>
        <dbReference type="ARBA" id="ARBA00022857"/>
    </source>
</evidence>
<dbReference type="InterPro" id="IPR039261">
    <property type="entry name" value="FNR_nucleotide-bd"/>
</dbReference>
<dbReference type="PROSITE" id="PS50902">
    <property type="entry name" value="FLAVODOXIN_LIKE"/>
    <property type="match status" value="1"/>
</dbReference>
<dbReference type="Gene3D" id="3.40.50.360">
    <property type="match status" value="1"/>
</dbReference>
<feature type="binding site" evidence="12">
    <location>
        <position position="599"/>
    </location>
    <ligand>
        <name>FAD</name>
        <dbReference type="ChEBI" id="CHEBI:57692"/>
    </ligand>
</feature>
<dbReference type="InterPro" id="IPR003097">
    <property type="entry name" value="CysJ-like_FAD-binding"/>
</dbReference>
<dbReference type="GO" id="GO:0004783">
    <property type="term" value="F:sulfite reductase (NADPH) activity"/>
    <property type="evidence" value="ECO:0007669"/>
    <property type="project" value="UniProtKB-EC"/>
</dbReference>
<feature type="binding site" evidence="12">
    <location>
        <position position="561"/>
    </location>
    <ligand>
        <name>NADP(+)</name>
        <dbReference type="ChEBI" id="CHEBI:58349"/>
    </ligand>
</feature>
<dbReference type="PRINTS" id="PR00371">
    <property type="entry name" value="FPNCR"/>
</dbReference>
<comment type="catalytic activity">
    <reaction evidence="10 11">
        <text>hydrogen sulfide + 3 NADP(+) + 3 H2O = sulfite + 3 NADPH + 4 H(+)</text>
        <dbReference type="Rhea" id="RHEA:13801"/>
        <dbReference type="ChEBI" id="CHEBI:15377"/>
        <dbReference type="ChEBI" id="CHEBI:15378"/>
        <dbReference type="ChEBI" id="CHEBI:17359"/>
        <dbReference type="ChEBI" id="CHEBI:29919"/>
        <dbReference type="ChEBI" id="CHEBI:57783"/>
        <dbReference type="ChEBI" id="CHEBI:58349"/>
        <dbReference type="EC" id="1.8.1.2"/>
    </reaction>
</comment>
<dbReference type="InterPro" id="IPR010199">
    <property type="entry name" value="CysJ"/>
</dbReference>
<dbReference type="InterPro" id="IPR001433">
    <property type="entry name" value="OxRdtase_FAD/NAD-bd"/>
</dbReference>
<feature type="binding site" evidence="12">
    <location>
        <begin position="525"/>
        <end position="529"/>
    </location>
    <ligand>
        <name>NADP(+)</name>
        <dbReference type="ChEBI" id="CHEBI:58349"/>
    </ligand>
</feature>
<dbReference type="PANTHER" id="PTHR19384">
    <property type="entry name" value="NITRIC OXIDE SYNTHASE-RELATED"/>
    <property type="match status" value="1"/>
</dbReference>
<feature type="binding site" evidence="12">
    <location>
        <position position="411"/>
    </location>
    <ligand>
        <name>FAD</name>
        <dbReference type="ChEBI" id="CHEBI:57692"/>
    </ligand>
</feature>
<evidence type="ECO:0000256" key="2">
    <source>
        <dbReference type="ARBA" id="ARBA00022605"/>
    </source>
</evidence>
<comment type="cofactor">
    <cofactor evidence="11 12">
        <name>FAD</name>
        <dbReference type="ChEBI" id="CHEBI:57692"/>
    </cofactor>
    <text evidence="11 12">Binds 1 FAD per subunit.</text>
</comment>
<keyword evidence="7 11" id="KW-0249">Electron transport</keyword>
<dbReference type="SUPFAM" id="SSF52343">
    <property type="entry name" value="Ferredoxin reductase-like, C-terminal NADP-linked domain"/>
    <property type="match status" value="1"/>
</dbReference>
<keyword evidence="16" id="KW-1185">Reference proteome</keyword>
<organism evidence="15 16">
    <name type="scientific">Pusillimonas noertemannii</name>
    <dbReference type="NCBI Taxonomy" id="305977"/>
    <lineage>
        <taxon>Bacteria</taxon>
        <taxon>Pseudomonadati</taxon>
        <taxon>Pseudomonadota</taxon>
        <taxon>Betaproteobacteria</taxon>
        <taxon>Burkholderiales</taxon>
        <taxon>Alcaligenaceae</taxon>
        <taxon>Pusillimonas</taxon>
    </lineage>
</organism>
<dbReference type="Proteomes" id="UP000246145">
    <property type="component" value="Unassembled WGS sequence"/>
</dbReference>
<evidence type="ECO:0000256" key="1">
    <source>
        <dbReference type="ARBA" id="ARBA00022448"/>
    </source>
</evidence>
<dbReference type="GO" id="GO:0010181">
    <property type="term" value="F:FMN binding"/>
    <property type="evidence" value="ECO:0007669"/>
    <property type="project" value="InterPro"/>
</dbReference>
<evidence type="ECO:0000313" key="15">
    <source>
        <dbReference type="EMBL" id="PVY61819.1"/>
    </source>
</evidence>
<keyword evidence="1 11" id="KW-0813">Transport</keyword>
<comment type="pathway">
    <text evidence="11">Sulfur metabolism; hydrogen sulfide biosynthesis; hydrogen sulfide from sulfite (NADPH route): step 1/1.</text>
</comment>
<evidence type="ECO:0000256" key="8">
    <source>
        <dbReference type="ARBA" id="ARBA00023002"/>
    </source>
</evidence>
<dbReference type="SUPFAM" id="SSF63380">
    <property type="entry name" value="Riboflavin synthase domain-like"/>
    <property type="match status" value="1"/>
</dbReference>
<feature type="domain" description="Flavodoxin-like" evidence="13">
    <location>
        <begin position="64"/>
        <end position="202"/>
    </location>
</feature>
<feature type="binding site" evidence="12">
    <location>
        <begin position="387"/>
        <end position="390"/>
    </location>
    <ligand>
        <name>FAD</name>
        <dbReference type="ChEBI" id="CHEBI:57692"/>
    </ligand>
</feature>
<evidence type="ECO:0000256" key="12">
    <source>
        <dbReference type="PIRSR" id="PIRSR000207-1"/>
    </source>
</evidence>
<dbReference type="FunFam" id="3.40.50.80:FF:000001">
    <property type="entry name" value="NADPH--cytochrome P450 reductase 1"/>
    <property type="match status" value="1"/>
</dbReference>
<dbReference type="PIRSF" id="PIRSF000207">
    <property type="entry name" value="SiR-FP_CysJ"/>
    <property type="match status" value="1"/>
</dbReference>
<dbReference type="InterPro" id="IPR008254">
    <property type="entry name" value="Flavodoxin/NO_synth"/>
</dbReference>
<dbReference type="InterPro" id="IPR017927">
    <property type="entry name" value="FAD-bd_FR_type"/>
</dbReference>
<dbReference type="InterPro" id="IPR029039">
    <property type="entry name" value="Flavoprotein-like_sf"/>
</dbReference>
<dbReference type="SUPFAM" id="SSF52218">
    <property type="entry name" value="Flavoproteins"/>
    <property type="match status" value="1"/>
</dbReference>
<evidence type="ECO:0000256" key="11">
    <source>
        <dbReference type="PIRNR" id="PIRNR000207"/>
    </source>
</evidence>
<comment type="subunit">
    <text evidence="11">Alpha(8)-beta(8). The alpha component is a flavoprotein, the beta component is a hemoprotein.</text>
</comment>
<name>A0A2U1CLC0_9BURK</name>
<proteinExistence type="predicted"/>
<dbReference type="CDD" id="cd06199">
    <property type="entry name" value="SiR"/>
    <property type="match status" value="1"/>
</dbReference>
<comment type="cofactor">
    <cofactor evidence="11 12">
        <name>FMN</name>
        <dbReference type="ChEBI" id="CHEBI:58210"/>
    </cofactor>
    <text evidence="11 12">Binds 1 FMN per subunit.</text>
</comment>
<keyword evidence="3 11" id="KW-0285">Flavoprotein</keyword>
<feature type="binding site" evidence="12">
    <location>
        <position position="321"/>
    </location>
    <ligand>
        <name>FAD</name>
        <dbReference type="ChEBI" id="CHEBI:57692"/>
    </ligand>
</feature>
<dbReference type="GO" id="GO:0005829">
    <property type="term" value="C:cytosol"/>
    <property type="evidence" value="ECO:0007669"/>
    <property type="project" value="TreeGrafter"/>
</dbReference>
<keyword evidence="9 11" id="KW-0198">Cysteine biosynthesis</keyword>
<dbReference type="OrthoDB" id="9816402at2"/>
<comment type="function">
    <text evidence="11">Component of the sulfite reductase complex that catalyzes the 6-electron reduction of sulfite to sulfide. This is one of several activities required for the biosynthesis of L-cysteine from sulfate. The flavoprotein component catalyzes the electron flow from NADPH -&gt; FAD -&gt; FMN to the hemoprotein component.</text>
</comment>
<keyword evidence="2 11" id="KW-0028">Amino-acid biosynthesis</keyword>
<reference evidence="15 16" key="1">
    <citation type="submission" date="2018-04" db="EMBL/GenBank/DDBJ databases">
        <title>Genomic Encyclopedia of Type Strains, Phase IV (KMG-IV): sequencing the most valuable type-strain genomes for metagenomic binning, comparative biology and taxonomic classification.</title>
        <authorList>
            <person name="Goeker M."/>
        </authorList>
    </citation>
    <scope>NUCLEOTIDE SEQUENCE [LARGE SCALE GENOMIC DNA]</scope>
    <source>
        <strain evidence="15 16">DSM 10065</strain>
    </source>
</reference>
<comment type="caution">
    <text evidence="15">The sequence shown here is derived from an EMBL/GenBank/DDBJ whole genome shotgun (WGS) entry which is preliminary data.</text>
</comment>
<dbReference type="Gene3D" id="3.40.50.80">
    <property type="entry name" value="Nucleotide-binding domain of ferredoxin-NADP reductase (FNR) module"/>
    <property type="match status" value="1"/>
</dbReference>
<feature type="binding site" evidence="12">
    <location>
        <begin position="117"/>
        <end position="120"/>
    </location>
    <ligand>
        <name>FMN</name>
        <dbReference type="ChEBI" id="CHEBI:58210"/>
    </ligand>
</feature>
<dbReference type="Pfam" id="PF00258">
    <property type="entry name" value="Flavodoxin_1"/>
    <property type="match status" value="1"/>
</dbReference>
<keyword evidence="6 11" id="KW-0521">NADP</keyword>
<dbReference type="PROSITE" id="PS51384">
    <property type="entry name" value="FAD_FR"/>
    <property type="match status" value="1"/>
</dbReference>
<dbReference type="InterPro" id="IPR023173">
    <property type="entry name" value="NADPH_Cyt_P450_Rdtase_alpha"/>
</dbReference>
<feature type="binding site" evidence="12">
    <location>
        <begin position="70"/>
        <end position="75"/>
    </location>
    <ligand>
        <name>FMN</name>
        <dbReference type="ChEBI" id="CHEBI:58210"/>
    </ligand>
</feature>
<dbReference type="RefSeq" id="WP_116518891.1">
    <property type="nucleotide sequence ID" value="NZ_JACCEX010000003.1"/>
</dbReference>
<evidence type="ECO:0000259" key="13">
    <source>
        <dbReference type="PROSITE" id="PS50902"/>
    </source>
</evidence>
<keyword evidence="5 11" id="KW-0274">FAD</keyword>
<feature type="binding site" evidence="12">
    <location>
        <begin position="519"/>
        <end position="520"/>
    </location>
    <ligand>
        <name>NADP(+)</name>
        <dbReference type="ChEBI" id="CHEBI:58349"/>
    </ligand>
</feature>
<dbReference type="EC" id="1.8.1.2" evidence="11"/>
<evidence type="ECO:0000259" key="14">
    <source>
        <dbReference type="PROSITE" id="PS51384"/>
    </source>
</evidence>